<evidence type="ECO:0000313" key="2">
    <source>
        <dbReference type="EMBL" id="TLX40826.1"/>
    </source>
</evidence>
<evidence type="ECO:0000256" key="1">
    <source>
        <dbReference type="SAM" id="SignalP"/>
    </source>
</evidence>
<organism evidence="2 3">
    <name type="scientific">Xanthobacter autotrophicus</name>
    <dbReference type="NCBI Taxonomy" id="280"/>
    <lineage>
        <taxon>Bacteria</taxon>
        <taxon>Pseudomonadati</taxon>
        <taxon>Pseudomonadota</taxon>
        <taxon>Alphaproteobacteria</taxon>
        <taxon>Hyphomicrobiales</taxon>
        <taxon>Xanthobacteraceae</taxon>
        <taxon>Xanthobacter</taxon>
    </lineage>
</organism>
<dbReference type="GeneID" id="95776248"/>
<evidence type="ECO:0000313" key="3">
    <source>
        <dbReference type="Proteomes" id="UP000305131"/>
    </source>
</evidence>
<gene>
    <name evidence="2" type="ORF">FBQ73_22585</name>
</gene>
<sequence>MSLRRCLAPVLVASLLIASPAKAWASAAAPQSPAPETQGAALVDQLDDVYRLLGADRPGEARALLEALRRPLEDAGDPHQLIRLYDLIGYVGHELKDRAIEIDGNAHSAILNYQVAPLDAPDTVLAEFSLAAAYGSRDGRDGQVFALAHVLAAAQRARRVGPPSSDLEELEAQAAALMGQRLQGDGRPEIALVFLRRARVLADQGHINAGDVRKLDRLIGEAEGDAEARRDLLPARLEDCTGHAGLESAQMAACRRSADLAVARGDAAAADAILDRLISDVPRASLRADRYDAARDLLVVRLLHRQASDPQLRVSAELIANYLAYTGEVTSAAMVGARAARSAIDGGTYDLQLAQTCGHIARRALRAGAPDLARRMIALQREVLLAGLAEAGGSLSVADPPALQRRLTAALLRIESARIAVGSTLLRFAEAQWAEVERQIATIDLAAFDTIERLTVVEYAGVEDFVVPSYAAAVEFMGRLARRLPASDPRHDEALGGWVNALEVWWGDSAGADALAEEAIREIRAAPEGRDVALVNLLVVRSGIVAPTNPALSARLTREAYEIVAARPGEETRRIELLLDMALDQADSSLVRALVAEAAKLAEAGGQVGLGARVRLDLKRAFIAFDDGDTDLALHLGEGALARLVAAGKGGTWMVVTPARDLAGLYAALGRMDDARKTYETHVLARSNTMVDGEEKAISDRLGLANLEAYYAPDGNTVRTLSTLLERARLRVRADRDLVPRILRAQAFAYHGLGDGARARRVARDALSAPRPPTSDTETEREDRKLLEALVGADWQGSRLVVQP</sequence>
<reference evidence="2 3" key="1">
    <citation type="submission" date="2019-05" db="EMBL/GenBank/DDBJ databases">
        <authorList>
            <person name="Zhou X."/>
        </authorList>
    </citation>
    <scope>NUCLEOTIDE SEQUENCE [LARGE SCALE GENOMIC DNA]</scope>
    <source>
        <strain evidence="2 3">DSM 432</strain>
    </source>
</reference>
<keyword evidence="1" id="KW-0732">Signal</keyword>
<feature type="chain" id="PRO_5025346665" description="Tetratricopeptide repeat protein" evidence="1">
    <location>
        <begin position="24"/>
        <end position="804"/>
    </location>
</feature>
<evidence type="ECO:0008006" key="4">
    <source>
        <dbReference type="Google" id="ProtNLM"/>
    </source>
</evidence>
<proteinExistence type="predicted"/>
<dbReference type="Proteomes" id="UP000305131">
    <property type="component" value="Unassembled WGS sequence"/>
</dbReference>
<protein>
    <recommendedName>
        <fullName evidence="4">Tetratricopeptide repeat protein</fullName>
    </recommendedName>
</protein>
<comment type="caution">
    <text evidence="2">The sequence shown here is derived from an EMBL/GenBank/DDBJ whole genome shotgun (WGS) entry which is preliminary data.</text>
</comment>
<feature type="signal peptide" evidence="1">
    <location>
        <begin position="1"/>
        <end position="23"/>
    </location>
</feature>
<dbReference type="EMBL" id="VAUP01000042">
    <property type="protein sequence ID" value="TLX40826.1"/>
    <property type="molecule type" value="Genomic_DNA"/>
</dbReference>
<dbReference type="AlphaFoldDB" id="A0A6C1KNC5"/>
<dbReference type="RefSeq" id="WP_138401737.1">
    <property type="nucleotide sequence ID" value="NZ_JBAFVI010000019.1"/>
</dbReference>
<accession>A0A6C1KNC5</accession>
<name>A0A6C1KNC5_XANAU</name>